<accession>A0A517MY40</accession>
<keyword evidence="4" id="KW-1185">Reference proteome</keyword>
<evidence type="ECO:0000259" key="2">
    <source>
        <dbReference type="Pfam" id="PF00248"/>
    </source>
</evidence>
<protein>
    <submittedName>
        <fullName evidence="3">General stress protein 69</fullName>
        <ecNumber evidence="3">1.1.1.-</ecNumber>
    </submittedName>
</protein>
<keyword evidence="1 3" id="KW-0560">Oxidoreductase</keyword>
<dbReference type="PROSITE" id="PS00062">
    <property type="entry name" value="ALDOKETO_REDUCTASE_2"/>
    <property type="match status" value="1"/>
</dbReference>
<dbReference type="InterPro" id="IPR018170">
    <property type="entry name" value="Aldo/ket_reductase_CS"/>
</dbReference>
<dbReference type="SUPFAM" id="SSF51430">
    <property type="entry name" value="NAD(P)-linked oxidoreductase"/>
    <property type="match status" value="1"/>
</dbReference>
<dbReference type="InterPro" id="IPR023210">
    <property type="entry name" value="NADP_OxRdtase_dom"/>
</dbReference>
<reference evidence="3 4" key="1">
    <citation type="submission" date="2019-02" db="EMBL/GenBank/DDBJ databases">
        <title>Deep-cultivation of Planctomycetes and their phenomic and genomic characterization uncovers novel biology.</title>
        <authorList>
            <person name="Wiegand S."/>
            <person name="Jogler M."/>
            <person name="Boedeker C."/>
            <person name="Pinto D."/>
            <person name="Vollmers J."/>
            <person name="Rivas-Marin E."/>
            <person name="Kohn T."/>
            <person name="Peeters S.H."/>
            <person name="Heuer A."/>
            <person name="Rast P."/>
            <person name="Oberbeckmann S."/>
            <person name="Bunk B."/>
            <person name="Jeske O."/>
            <person name="Meyerdierks A."/>
            <person name="Storesund J.E."/>
            <person name="Kallscheuer N."/>
            <person name="Luecker S."/>
            <person name="Lage O.M."/>
            <person name="Pohl T."/>
            <person name="Merkel B.J."/>
            <person name="Hornburger P."/>
            <person name="Mueller R.-W."/>
            <person name="Bruemmer F."/>
            <person name="Labrenz M."/>
            <person name="Spormann A.M."/>
            <person name="Op den Camp H."/>
            <person name="Overmann J."/>
            <person name="Amann R."/>
            <person name="Jetten M.S.M."/>
            <person name="Mascher T."/>
            <person name="Medema M.H."/>
            <person name="Devos D.P."/>
            <person name="Kaster A.-K."/>
            <person name="Ovreas L."/>
            <person name="Rohde M."/>
            <person name="Galperin M.Y."/>
            <person name="Jogler C."/>
        </authorList>
    </citation>
    <scope>NUCLEOTIDE SEQUENCE [LARGE SCALE GENOMIC DNA]</scope>
    <source>
        <strain evidence="3 4">HG15A2</strain>
    </source>
</reference>
<dbReference type="Proteomes" id="UP000319852">
    <property type="component" value="Chromosome"/>
</dbReference>
<evidence type="ECO:0000256" key="1">
    <source>
        <dbReference type="ARBA" id="ARBA00023002"/>
    </source>
</evidence>
<sequence>MTTTLQIDGQTASRVGLGGCPLGGHGWGKVDDQNSIRAIHSALDLGVNFFDTADVYGLGHSEEVLCTALGERRRDVLIASKFGVRRTAEGTTIKDISPSYLRQALEASLRRLQLECLPLYYIHWPDRNTPVEDAVGELERCRCEGKIKAIGVSNFSSEQLLKVAQVAKIDAVQIQYSLVDRQEAEELLQVSKQLGIPLVTWGSLAQGLLTGKYDANSKFGESDRRSRYDNFRGQKLASNLKLVEQLQLIAGRIGRTPGQVAMRWLLDTPGVGAVLFGAKTPEQVRENAAVAEGWKLEPSDYKTLRDFLAGADASLEHSHQSTPSQPTSMCA</sequence>
<dbReference type="InterPro" id="IPR050791">
    <property type="entry name" value="Aldo-Keto_reductase"/>
</dbReference>
<evidence type="ECO:0000313" key="3">
    <source>
        <dbReference type="EMBL" id="QDS99800.1"/>
    </source>
</evidence>
<dbReference type="RefSeq" id="WP_218931984.1">
    <property type="nucleotide sequence ID" value="NZ_CP036263.1"/>
</dbReference>
<dbReference type="InterPro" id="IPR020471">
    <property type="entry name" value="AKR"/>
</dbReference>
<dbReference type="KEGG" id="amob:HG15A2_31310"/>
<dbReference type="InterPro" id="IPR036812">
    <property type="entry name" value="NAD(P)_OxRdtase_dom_sf"/>
</dbReference>
<dbReference type="EMBL" id="CP036263">
    <property type="protein sequence ID" value="QDS99800.1"/>
    <property type="molecule type" value="Genomic_DNA"/>
</dbReference>
<dbReference type="PRINTS" id="PR00069">
    <property type="entry name" value="ALDKETRDTASE"/>
</dbReference>
<dbReference type="GO" id="GO:0016491">
    <property type="term" value="F:oxidoreductase activity"/>
    <property type="evidence" value="ECO:0007669"/>
    <property type="project" value="UniProtKB-KW"/>
</dbReference>
<evidence type="ECO:0000313" key="4">
    <source>
        <dbReference type="Proteomes" id="UP000319852"/>
    </source>
</evidence>
<dbReference type="PANTHER" id="PTHR43625">
    <property type="entry name" value="AFLATOXIN B1 ALDEHYDE REDUCTASE"/>
    <property type="match status" value="1"/>
</dbReference>
<organism evidence="3 4">
    <name type="scientific">Adhaeretor mobilis</name>
    <dbReference type="NCBI Taxonomy" id="1930276"/>
    <lineage>
        <taxon>Bacteria</taxon>
        <taxon>Pseudomonadati</taxon>
        <taxon>Planctomycetota</taxon>
        <taxon>Planctomycetia</taxon>
        <taxon>Pirellulales</taxon>
        <taxon>Lacipirellulaceae</taxon>
        <taxon>Adhaeretor</taxon>
    </lineage>
</organism>
<dbReference type="Pfam" id="PF00248">
    <property type="entry name" value="Aldo_ket_red"/>
    <property type="match status" value="1"/>
</dbReference>
<dbReference type="GO" id="GO:0005737">
    <property type="term" value="C:cytoplasm"/>
    <property type="evidence" value="ECO:0007669"/>
    <property type="project" value="TreeGrafter"/>
</dbReference>
<dbReference type="CDD" id="cd19084">
    <property type="entry name" value="AKR_AKR11B1-like"/>
    <property type="match status" value="1"/>
</dbReference>
<proteinExistence type="predicted"/>
<name>A0A517MY40_9BACT</name>
<dbReference type="Gene3D" id="3.20.20.100">
    <property type="entry name" value="NADP-dependent oxidoreductase domain"/>
    <property type="match status" value="1"/>
</dbReference>
<feature type="domain" description="NADP-dependent oxidoreductase" evidence="2">
    <location>
        <begin position="15"/>
        <end position="306"/>
    </location>
</feature>
<dbReference type="AlphaFoldDB" id="A0A517MY40"/>
<dbReference type="EC" id="1.1.1.-" evidence="3"/>
<dbReference type="PANTHER" id="PTHR43625:SF40">
    <property type="entry name" value="ALDO-KETO REDUCTASE YAKC [NADP(+)]"/>
    <property type="match status" value="1"/>
</dbReference>
<gene>
    <name evidence="3" type="primary">yhdN_2</name>
    <name evidence="3" type="ORF">HG15A2_31310</name>
</gene>